<dbReference type="GO" id="GO:0005829">
    <property type="term" value="C:cytosol"/>
    <property type="evidence" value="ECO:0007669"/>
    <property type="project" value="TreeGrafter"/>
</dbReference>
<sequence length="384" mass="43010">MSSEYAELGVDVDKEGIEVFRASLNNMFPWAFCTVIQDPESEDRGIVLHTDGAGSKPVQNYLHWKESEEVEWFEGIAQDVLAMNLDDIICVGARPIAFVDYIALNKAMLSKKDILSALSSGFGKSLKSMKDYGIEIFFGGGETADLPDQLRTLDVSGTITGRVNLSDVITGREIEPDDLIVGLRSGGQAKYECNENSGIMCNGITLARHCLMKKEYERKYPEIGGPQEKGYYGKFFYDDYLDELRMTVGEAIVSPTRFFAPVVKEVLEKYGSKVVGLIHNTGGGQTKCLNLGENVHYFKNDLIEPDPVFSLVQHESGEDWRHMFQNFNMGIGFEIVIKKDYAEDILDIPEKFGVEAKIIGRCEESDGKNKVTIESEFGKFRYRA</sequence>
<dbReference type="PANTHER" id="PTHR10520:SF12">
    <property type="entry name" value="TRIFUNCTIONAL PURINE BIOSYNTHETIC PROTEIN ADENOSINE-3"/>
    <property type="match status" value="1"/>
</dbReference>
<comment type="caution">
    <text evidence="2">The sequence shown here is derived from an EMBL/GenBank/DDBJ whole genome shotgun (WGS) entry which is preliminary data.</text>
</comment>
<gene>
    <name evidence="2" type="ORF">AKJ43_00150</name>
</gene>
<dbReference type="GO" id="GO:0004637">
    <property type="term" value="F:phosphoribosylamine-glycine ligase activity"/>
    <property type="evidence" value="ECO:0007669"/>
    <property type="project" value="TreeGrafter"/>
</dbReference>
<dbReference type="InterPro" id="IPR016188">
    <property type="entry name" value="PurM-like_N"/>
</dbReference>
<dbReference type="Pfam" id="PF00586">
    <property type="entry name" value="AIRS"/>
    <property type="match status" value="1"/>
</dbReference>
<organism evidence="2 3">
    <name type="scientific">candidate division MSBL1 archaeon SCGC-AAA261D19</name>
    <dbReference type="NCBI Taxonomy" id="1698273"/>
    <lineage>
        <taxon>Archaea</taxon>
        <taxon>Methanobacteriati</taxon>
        <taxon>Methanobacteriota</taxon>
        <taxon>candidate division MSBL1</taxon>
    </lineage>
</organism>
<dbReference type="Proteomes" id="UP000070400">
    <property type="component" value="Unassembled WGS sequence"/>
</dbReference>
<dbReference type="InterPro" id="IPR036921">
    <property type="entry name" value="PurM-like_N_sf"/>
</dbReference>
<accession>A0A133V8V9</accession>
<evidence type="ECO:0000259" key="1">
    <source>
        <dbReference type="Pfam" id="PF00586"/>
    </source>
</evidence>
<dbReference type="InterPro" id="IPR004733">
    <property type="entry name" value="PurM_cligase"/>
</dbReference>
<proteinExistence type="predicted"/>
<feature type="domain" description="PurM-like N-terminal" evidence="1">
    <location>
        <begin position="41"/>
        <end position="163"/>
    </location>
</feature>
<dbReference type="Gene3D" id="3.30.1330.10">
    <property type="entry name" value="PurM-like, N-terminal domain"/>
    <property type="match status" value="1"/>
</dbReference>
<evidence type="ECO:0000313" key="3">
    <source>
        <dbReference type="Proteomes" id="UP000070400"/>
    </source>
</evidence>
<protein>
    <recommendedName>
        <fullName evidence="1">PurM-like N-terminal domain-containing protein</fullName>
    </recommendedName>
</protein>
<dbReference type="SUPFAM" id="SSF55326">
    <property type="entry name" value="PurM N-terminal domain-like"/>
    <property type="match status" value="1"/>
</dbReference>
<dbReference type="PANTHER" id="PTHR10520">
    <property type="entry name" value="TRIFUNCTIONAL PURINE BIOSYNTHETIC PROTEIN ADENOSINE-3-RELATED"/>
    <property type="match status" value="1"/>
</dbReference>
<dbReference type="AlphaFoldDB" id="A0A133V8V9"/>
<dbReference type="GO" id="GO:0006189">
    <property type="term" value="P:'de novo' IMP biosynthetic process"/>
    <property type="evidence" value="ECO:0007669"/>
    <property type="project" value="InterPro"/>
</dbReference>
<dbReference type="EMBL" id="LHXX01000001">
    <property type="protein sequence ID" value="KXB02891.1"/>
    <property type="molecule type" value="Genomic_DNA"/>
</dbReference>
<evidence type="ECO:0000313" key="2">
    <source>
        <dbReference type="EMBL" id="KXB02891.1"/>
    </source>
</evidence>
<keyword evidence="3" id="KW-1185">Reference proteome</keyword>
<reference evidence="2 3" key="1">
    <citation type="journal article" date="2016" name="Sci. Rep.">
        <title>Metabolic traits of an uncultured archaeal lineage -MSBL1- from brine pools of the Red Sea.</title>
        <authorList>
            <person name="Mwirichia R."/>
            <person name="Alam I."/>
            <person name="Rashid M."/>
            <person name="Vinu M."/>
            <person name="Ba-Alawi W."/>
            <person name="Anthony Kamau A."/>
            <person name="Kamanda Ngugi D."/>
            <person name="Goker M."/>
            <person name="Klenk H.P."/>
            <person name="Bajic V."/>
            <person name="Stingl U."/>
        </authorList>
    </citation>
    <scope>NUCLEOTIDE SEQUENCE [LARGE SCALE GENOMIC DNA]</scope>
    <source>
        <strain evidence="2">SCGC-AAA261D19</strain>
    </source>
</reference>
<dbReference type="GO" id="GO:0004641">
    <property type="term" value="F:phosphoribosylformylglycinamidine cyclo-ligase activity"/>
    <property type="evidence" value="ECO:0007669"/>
    <property type="project" value="InterPro"/>
</dbReference>
<dbReference type="SUPFAM" id="SSF56042">
    <property type="entry name" value="PurM C-terminal domain-like"/>
    <property type="match status" value="1"/>
</dbReference>
<dbReference type="GO" id="GO:0046084">
    <property type="term" value="P:adenine biosynthetic process"/>
    <property type="evidence" value="ECO:0007669"/>
    <property type="project" value="TreeGrafter"/>
</dbReference>
<dbReference type="InterPro" id="IPR036676">
    <property type="entry name" value="PurM-like_C_sf"/>
</dbReference>
<dbReference type="Gene3D" id="3.90.650.10">
    <property type="entry name" value="PurM-like C-terminal domain"/>
    <property type="match status" value="1"/>
</dbReference>
<name>A0A133V8V9_9EURY</name>